<dbReference type="PANTHER" id="PTHR42774:SF3">
    <property type="entry name" value="KETOHEXOKINASE"/>
    <property type="match status" value="1"/>
</dbReference>
<accession>A0A8H7S185</accession>
<dbReference type="Pfam" id="PF00294">
    <property type="entry name" value="PfkB"/>
    <property type="match status" value="1"/>
</dbReference>
<evidence type="ECO:0000313" key="5">
    <source>
        <dbReference type="Proteomes" id="UP000646827"/>
    </source>
</evidence>
<dbReference type="Gene3D" id="3.40.1190.20">
    <property type="match status" value="1"/>
</dbReference>
<organism evidence="4 5">
    <name type="scientific">Circinella minor</name>
    <dbReference type="NCBI Taxonomy" id="1195481"/>
    <lineage>
        <taxon>Eukaryota</taxon>
        <taxon>Fungi</taxon>
        <taxon>Fungi incertae sedis</taxon>
        <taxon>Mucoromycota</taxon>
        <taxon>Mucoromycotina</taxon>
        <taxon>Mucoromycetes</taxon>
        <taxon>Mucorales</taxon>
        <taxon>Lichtheimiaceae</taxon>
        <taxon>Circinella</taxon>
    </lineage>
</organism>
<keyword evidence="2" id="KW-0418">Kinase</keyword>
<comment type="caution">
    <text evidence="4">The sequence shown here is derived from an EMBL/GenBank/DDBJ whole genome shotgun (WGS) entry which is preliminary data.</text>
</comment>
<dbReference type="SUPFAM" id="SSF53613">
    <property type="entry name" value="Ribokinase-like"/>
    <property type="match status" value="1"/>
</dbReference>
<dbReference type="InterPro" id="IPR029056">
    <property type="entry name" value="Ribokinase-like"/>
</dbReference>
<evidence type="ECO:0000313" key="4">
    <source>
        <dbReference type="EMBL" id="KAG2221684.1"/>
    </source>
</evidence>
<reference evidence="4 5" key="1">
    <citation type="submission" date="2020-12" db="EMBL/GenBank/DDBJ databases">
        <title>Metabolic potential, ecology and presence of endohyphal bacteria is reflected in genomic diversity of Mucoromycotina.</title>
        <authorList>
            <person name="Muszewska A."/>
            <person name="Okrasinska A."/>
            <person name="Steczkiewicz K."/>
            <person name="Drgas O."/>
            <person name="Orlowska M."/>
            <person name="Perlinska-Lenart U."/>
            <person name="Aleksandrzak-Piekarczyk T."/>
            <person name="Szatraj K."/>
            <person name="Zielenkiewicz U."/>
            <person name="Pilsyk S."/>
            <person name="Malc E."/>
            <person name="Mieczkowski P."/>
            <person name="Kruszewska J.S."/>
            <person name="Biernat P."/>
            <person name="Pawlowska J."/>
        </authorList>
    </citation>
    <scope>NUCLEOTIDE SEQUENCE [LARGE SCALE GENOMIC DNA]</scope>
    <source>
        <strain evidence="4 5">CBS 142.35</strain>
    </source>
</reference>
<proteinExistence type="predicted"/>
<dbReference type="OrthoDB" id="204058at2759"/>
<dbReference type="PANTHER" id="PTHR42774">
    <property type="entry name" value="PHOSPHOTRANSFERASE SYSTEM TRANSPORT PROTEIN"/>
    <property type="match status" value="1"/>
</dbReference>
<dbReference type="PROSITE" id="PS00584">
    <property type="entry name" value="PFKB_KINASES_2"/>
    <property type="match status" value="1"/>
</dbReference>
<dbReference type="AlphaFoldDB" id="A0A8H7S185"/>
<dbReference type="GO" id="GO:0016301">
    <property type="term" value="F:kinase activity"/>
    <property type="evidence" value="ECO:0007669"/>
    <property type="project" value="UniProtKB-KW"/>
</dbReference>
<evidence type="ECO:0000256" key="2">
    <source>
        <dbReference type="ARBA" id="ARBA00022777"/>
    </source>
</evidence>
<evidence type="ECO:0000259" key="3">
    <source>
        <dbReference type="Pfam" id="PF00294"/>
    </source>
</evidence>
<sequence length="285" mass="31633">MDGVISEHLVQSKREMITQLEGKGIKTSTCIIRKSPTPSSYIIQSRTTGSRTIISNTSIKDISRDEFAKKIEVDKFTETPISESKRKELFQWIHFEGRNVEQAVQQIDWIDDKARREGWRSTLTISVELEKPDREHIDLLMNKGDVVFFSKLFAECRGYNHPVDFLRAMRSHCKSQAALYCTWGSDGAACLQPSGEVIHAAAPRLSQVKDSVGAGDTFIGGVIATLLQGMLYSSSLEFACKLATCKVAQQGFDGLAEAMTIKNNNNLISCTNTTTSNNINVSKAE</sequence>
<keyword evidence="5" id="KW-1185">Reference proteome</keyword>
<evidence type="ECO:0000256" key="1">
    <source>
        <dbReference type="ARBA" id="ARBA00022679"/>
    </source>
</evidence>
<dbReference type="InterPro" id="IPR011611">
    <property type="entry name" value="PfkB_dom"/>
</dbReference>
<dbReference type="InterPro" id="IPR052562">
    <property type="entry name" value="Ketohexokinase-related"/>
</dbReference>
<gene>
    <name evidence="4" type="ORF">INT45_002722</name>
</gene>
<dbReference type="EMBL" id="JAEPRB010000102">
    <property type="protein sequence ID" value="KAG2221684.1"/>
    <property type="molecule type" value="Genomic_DNA"/>
</dbReference>
<protein>
    <recommendedName>
        <fullName evidence="3">Carbohydrate kinase PfkB domain-containing protein</fullName>
    </recommendedName>
</protein>
<dbReference type="Proteomes" id="UP000646827">
    <property type="component" value="Unassembled WGS sequence"/>
</dbReference>
<dbReference type="InterPro" id="IPR002173">
    <property type="entry name" value="Carboh/pur_kinase_PfkB_CS"/>
</dbReference>
<keyword evidence="1" id="KW-0808">Transferase</keyword>
<name>A0A8H7S185_9FUNG</name>
<feature type="domain" description="Carbohydrate kinase PfkB" evidence="3">
    <location>
        <begin position="14"/>
        <end position="251"/>
    </location>
</feature>